<accession>A0AAU9CU06</accession>
<feature type="transmembrane region" description="Helical" evidence="6">
    <location>
        <begin position="278"/>
        <end position="307"/>
    </location>
</feature>
<proteinExistence type="predicted"/>
<evidence type="ECO:0000256" key="3">
    <source>
        <dbReference type="ARBA" id="ARBA00022692"/>
    </source>
</evidence>
<dbReference type="InterPro" id="IPR025857">
    <property type="entry name" value="MacB_PCD"/>
</dbReference>
<dbReference type="PANTHER" id="PTHR30572">
    <property type="entry name" value="MEMBRANE COMPONENT OF TRANSPORTER-RELATED"/>
    <property type="match status" value="1"/>
</dbReference>
<keyword evidence="3 6" id="KW-0812">Transmembrane</keyword>
<evidence type="ECO:0000256" key="4">
    <source>
        <dbReference type="ARBA" id="ARBA00022989"/>
    </source>
</evidence>
<dbReference type="GO" id="GO:0005886">
    <property type="term" value="C:plasma membrane"/>
    <property type="evidence" value="ECO:0007669"/>
    <property type="project" value="UniProtKB-SubCell"/>
</dbReference>
<feature type="transmembrane region" description="Helical" evidence="6">
    <location>
        <begin position="328"/>
        <end position="355"/>
    </location>
</feature>
<organism evidence="9 10">
    <name type="scientific">Fulvitalea axinellae</name>
    <dbReference type="NCBI Taxonomy" id="1182444"/>
    <lineage>
        <taxon>Bacteria</taxon>
        <taxon>Pseudomonadati</taxon>
        <taxon>Bacteroidota</taxon>
        <taxon>Cytophagia</taxon>
        <taxon>Cytophagales</taxon>
        <taxon>Persicobacteraceae</taxon>
        <taxon>Fulvitalea</taxon>
    </lineage>
</organism>
<geneLocation type="plasmid" evidence="9 10">
    <name>pFA1</name>
</geneLocation>
<evidence type="ECO:0000259" key="8">
    <source>
        <dbReference type="Pfam" id="PF12704"/>
    </source>
</evidence>
<comment type="subcellular location">
    <subcellularLocation>
        <location evidence="1">Cell membrane</location>
        <topology evidence="1">Multi-pass membrane protein</topology>
    </subcellularLocation>
</comment>
<feature type="transmembrane region" description="Helical" evidence="6">
    <location>
        <begin position="21"/>
        <end position="42"/>
    </location>
</feature>
<evidence type="ECO:0000256" key="2">
    <source>
        <dbReference type="ARBA" id="ARBA00022475"/>
    </source>
</evidence>
<keyword evidence="9" id="KW-0614">Plasmid</keyword>
<dbReference type="GO" id="GO:0022857">
    <property type="term" value="F:transmembrane transporter activity"/>
    <property type="evidence" value="ECO:0007669"/>
    <property type="project" value="TreeGrafter"/>
</dbReference>
<dbReference type="InterPro" id="IPR003838">
    <property type="entry name" value="ABC3_permease_C"/>
</dbReference>
<sequence>MLSYYLKISIRRLLRNRVYSLVNILGLGLGLSVSLWLFNYAYKEWRTDRWQEGMERVYRLGNASQRRAMRSVQIEYGTLDGLKERFSGLKAGRFSRTRGPLHFDKSRATHKEGEAVFSADKGFLDIMCLRSVLGSFDGFGDFPHQIILTESAASRLFPNENPIGKKKRMYSGSREKSYEVLAVIPDFPEWSSFQAKALIPIDPDSQPYTLRKVSFESYVKLPEGLAIDDVVKAIPEERKRKVWPDWSPTGNEGYFAQAYSSMYFDSQDVASYRTSGSWFYVLGMVAIGVLVLALSLLNYGVITISGIGTGYRQTEMRRFMGESRALRFVFYALESGTNLFLSCLTAISLTLLAYPSVNRLLDFSELDYFHMKPSFLFHLAGLYLICWALMLAVAWTGDYWNRKEKGVRLLNVFGQNQVVLQLSVACMLLMCSVIFLAQVYKLRNEMGFDPESCATAFSMQKMYDENGTEVPFMQALRRDPLVLSCSSGEMIPKPRNHTSTFGLEENPDMRVDASDLSGDHGYMSTLGIALLMGKNIDAQRMKKSRNTRVFQAVINERMVKALGLEGDPIGKRFGLAEEGNGIQGKDRYEIVGVAKNFQFTPFLSTAGPAFITDRRDILVGTIIIKYAPGSFRQMREKVMALYQQHYAGRSWHFELEPFSLNELHKKETQFGKALFFFTGVGLFIVCLGLFGVSYFTAETRTKEIGIRKANGATTFEILRLLNSSTLKQVAVAFVIAVPIAYYAMGRWLENFAYKTEMSWWIFAGAGLLAGLVALSTVSWQSWRAASREPVEALRYE</sequence>
<keyword evidence="2" id="KW-1003">Cell membrane</keyword>
<evidence type="ECO:0000259" key="7">
    <source>
        <dbReference type="Pfam" id="PF02687"/>
    </source>
</evidence>
<keyword evidence="10" id="KW-1185">Reference proteome</keyword>
<dbReference type="KEGG" id="fax:FUAX_39850"/>
<dbReference type="PANTHER" id="PTHR30572:SF18">
    <property type="entry name" value="ABC-TYPE MACROLIDE FAMILY EXPORT SYSTEM PERMEASE COMPONENT 2"/>
    <property type="match status" value="1"/>
</dbReference>
<keyword evidence="5 6" id="KW-0472">Membrane</keyword>
<dbReference type="AlphaFoldDB" id="A0AAU9CU06"/>
<dbReference type="Proteomes" id="UP001348817">
    <property type="component" value="Plasmid pFA1"/>
</dbReference>
<dbReference type="Pfam" id="PF02687">
    <property type="entry name" value="FtsX"/>
    <property type="match status" value="1"/>
</dbReference>
<feature type="transmembrane region" description="Helical" evidence="6">
    <location>
        <begin position="418"/>
        <end position="440"/>
    </location>
</feature>
<feature type="transmembrane region" description="Helical" evidence="6">
    <location>
        <begin position="759"/>
        <end position="779"/>
    </location>
</feature>
<evidence type="ECO:0000313" key="10">
    <source>
        <dbReference type="Proteomes" id="UP001348817"/>
    </source>
</evidence>
<keyword evidence="4 6" id="KW-1133">Transmembrane helix</keyword>
<evidence type="ECO:0000313" key="9">
    <source>
        <dbReference type="EMBL" id="BDD11553.1"/>
    </source>
</evidence>
<feature type="transmembrane region" description="Helical" evidence="6">
    <location>
        <begin position="729"/>
        <end position="747"/>
    </location>
</feature>
<name>A0AAU9CU06_9BACT</name>
<feature type="transmembrane region" description="Helical" evidence="6">
    <location>
        <begin position="673"/>
        <end position="697"/>
    </location>
</feature>
<gene>
    <name evidence="9" type="ORF">FUAX_39850</name>
</gene>
<dbReference type="EMBL" id="AP025315">
    <property type="protein sequence ID" value="BDD11553.1"/>
    <property type="molecule type" value="Genomic_DNA"/>
</dbReference>
<evidence type="ECO:0000256" key="5">
    <source>
        <dbReference type="ARBA" id="ARBA00023136"/>
    </source>
</evidence>
<reference evidence="9 10" key="1">
    <citation type="submission" date="2021-12" db="EMBL/GenBank/DDBJ databases">
        <title>Genome sequencing of bacteria with rrn-lacking chromosome and rrn-plasmid.</title>
        <authorList>
            <person name="Anda M."/>
            <person name="Iwasaki W."/>
        </authorList>
    </citation>
    <scope>NUCLEOTIDE SEQUENCE [LARGE SCALE GENOMIC DNA]</scope>
    <source>
        <strain evidence="9 10">DSM 100852</strain>
        <plasmid evidence="9 10">pFA1</plasmid>
    </source>
</reference>
<evidence type="ECO:0000256" key="6">
    <source>
        <dbReference type="SAM" id="Phobius"/>
    </source>
</evidence>
<dbReference type="RefSeq" id="WP_338395041.1">
    <property type="nucleotide sequence ID" value="NZ_AP025315.1"/>
</dbReference>
<feature type="transmembrane region" description="Helical" evidence="6">
    <location>
        <begin position="375"/>
        <end position="397"/>
    </location>
</feature>
<protein>
    <submittedName>
        <fullName evidence="9">ABC transporter permease</fullName>
    </submittedName>
</protein>
<dbReference type="InterPro" id="IPR050250">
    <property type="entry name" value="Macrolide_Exporter_MacB"/>
</dbReference>
<dbReference type="Pfam" id="PF12704">
    <property type="entry name" value="MacB_PCD"/>
    <property type="match status" value="1"/>
</dbReference>
<feature type="domain" description="ABC3 transporter permease C-terminal" evidence="7">
    <location>
        <begin position="675"/>
        <end position="789"/>
    </location>
</feature>
<feature type="domain" description="MacB-like periplasmic core" evidence="8">
    <location>
        <begin position="20"/>
        <end position="235"/>
    </location>
</feature>
<evidence type="ECO:0000256" key="1">
    <source>
        <dbReference type="ARBA" id="ARBA00004651"/>
    </source>
</evidence>